<dbReference type="EMBL" id="JACADJ010000003">
    <property type="protein sequence ID" value="NWH03649.1"/>
    <property type="molecule type" value="Genomic_DNA"/>
</dbReference>
<evidence type="ECO:0000313" key="1">
    <source>
        <dbReference type="EMBL" id="NWH03649.1"/>
    </source>
</evidence>
<protein>
    <submittedName>
        <fullName evidence="1">Nucleotidyl transferase AbiEii/AbiGii toxin family protein</fullName>
    </submittedName>
</protein>
<organism evidence="1 2">
    <name type="scientific">Desulfobacter latus</name>
    <dbReference type="NCBI Taxonomy" id="2292"/>
    <lineage>
        <taxon>Bacteria</taxon>
        <taxon>Pseudomonadati</taxon>
        <taxon>Thermodesulfobacteriota</taxon>
        <taxon>Desulfobacteria</taxon>
        <taxon>Desulfobacterales</taxon>
        <taxon>Desulfobacteraceae</taxon>
        <taxon>Desulfobacter</taxon>
    </lineage>
</organism>
<dbReference type="RefSeq" id="WP_178365105.1">
    <property type="nucleotide sequence ID" value="NZ_JACADJ010000003.1"/>
</dbReference>
<dbReference type="GO" id="GO:0016740">
    <property type="term" value="F:transferase activity"/>
    <property type="evidence" value="ECO:0007669"/>
    <property type="project" value="UniProtKB-KW"/>
</dbReference>
<proteinExistence type="predicted"/>
<sequence>MFDDKIKQMLSRYQLNTVQDHENALKEIIQEVALLGLWRSKFYEKAVFYGGSALRILYGLDRFSEDLDFSLIKPDPGFDIKKYLNAITTELESWGFEVSITSRKKESPIKSAFIKANTLIHLLKIKADLKTQKNATIKIKLEIDQNPAIGFTTQTNYYLNPVAFSIRTMSLSSLFGGKAHALLCRSKRNNIKGRDWYDLIWYVKAGIPCDLHYLENKMVQTGHLEAGQRLSEEMLHQLLCDKADQIDFNLAKKDVEPFLKSAIQREELTLWSNTFFTDYIIQKIKAPCT</sequence>
<keyword evidence="1" id="KW-0808">Transferase</keyword>
<dbReference type="InterPro" id="IPR014942">
    <property type="entry name" value="AbiEii"/>
</dbReference>
<name>A0A850SR57_9BACT</name>
<keyword evidence="2" id="KW-1185">Reference proteome</keyword>
<dbReference type="Proteomes" id="UP000553343">
    <property type="component" value="Unassembled WGS sequence"/>
</dbReference>
<accession>A0A850SR57</accession>
<gene>
    <name evidence="1" type="ORF">HXW94_01335</name>
</gene>
<dbReference type="AlphaFoldDB" id="A0A850SR57"/>
<dbReference type="Pfam" id="PF08843">
    <property type="entry name" value="AbiEii"/>
    <property type="match status" value="1"/>
</dbReference>
<evidence type="ECO:0000313" key="2">
    <source>
        <dbReference type="Proteomes" id="UP000553343"/>
    </source>
</evidence>
<dbReference type="Gene3D" id="3.10.450.620">
    <property type="entry name" value="JHP933, nucleotidyltransferase-like core domain"/>
    <property type="match status" value="1"/>
</dbReference>
<comment type="caution">
    <text evidence="1">The sequence shown here is derived from an EMBL/GenBank/DDBJ whole genome shotgun (WGS) entry which is preliminary data.</text>
</comment>
<reference evidence="1 2" key="1">
    <citation type="submission" date="2020-06" db="EMBL/GenBank/DDBJ databases">
        <title>High-quality draft genome of sulfate reducer Desulfobacter latus type strain AcrS2 isolated from marine sediment.</title>
        <authorList>
            <person name="Hoppe M."/>
            <person name="Larsen C.K."/>
            <person name="Marshall I.P.G."/>
            <person name="Schramm A."/>
            <person name="Marietou A.G."/>
        </authorList>
    </citation>
    <scope>NUCLEOTIDE SEQUENCE [LARGE SCALE GENOMIC DNA]</scope>
    <source>
        <strain evidence="1 2">AcRS2</strain>
    </source>
</reference>